<sequence length="560" mass="61654">MSRRTSYEVQILQDKHWIIQEVIEAEDEAVDFAESLVQKGNLDAVRVVRDFSRQDGTHSETVVMEKTGDGKGKPDTAIALVQEAPLCHSADDFLGLSARLAFGRLARKYLDEMVLTPTELLHNAAEMKRFADKDRLLMTAVDSIATLQARQFGLEQKARRDALYKAWDQGLARARALAALKLPEDKSFAALRRLAPGQGAERDYRLLTLMARRLIEQRAWLGKLDLLLGWSGEPEAAAERPLLDGVMADLLIPAQLVQDLLGFQPNLGMALGQICDLADGRAEAAKFAPPGFAGLNALFAAGHLPQTRQVLLSRVARELRGANPLSRNEPAQEYEMFSRLAHRLIGDTGMTGGPAMAEALVQRYGQMVSVAGAGSTLRAVEGLLSSLNDCCRRVHLLLSLGESPLGLPGDLLGLLENVVRTADHINYWVPQRMPPRDRMDSLTQTNGALAASEVVPNPPRESLAECLDDALVRYLQEEGVIEKIDKADDPLALRAIRLVKFCGSGVLIQGKSLNMARARVIEHLRQPQFEEKFLSSLGDAGQAERNLREFHRLLRESGFA</sequence>
<protein>
    <recommendedName>
        <fullName evidence="2">HPt domain-containing protein</fullName>
    </recommendedName>
</protein>
<name>A0A1J5TAI1_9ZZZZ</name>
<reference evidence="1" key="1">
    <citation type="submission" date="2016-10" db="EMBL/GenBank/DDBJ databases">
        <title>Sequence of Gallionella enrichment culture.</title>
        <authorList>
            <person name="Poehlein A."/>
            <person name="Muehling M."/>
            <person name="Daniel R."/>
        </authorList>
    </citation>
    <scope>NUCLEOTIDE SEQUENCE</scope>
</reference>
<gene>
    <name evidence="1" type="ORF">GALL_87570</name>
</gene>
<accession>A0A1J5TAI1</accession>
<dbReference type="AlphaFoldDB" id="A0A1J5TAI1"/>
<organism evidence="1">
    <name type="scientific">mine drainage metagenome</name>
    <dbReference type="NCBI Taxonomy" id="410659"/>
    <lineage>
        <taxon>unclassified sequences</taxon>
        <taxon>metagenomes</taxon>
        <taxon>ecological metagenomes</taxon>
    </lineage>
</organism>
<dbReference type="EMBL" id="MLJW01000028">
    <property type="protein sequence ID" value="OIR09150.1"/>
    <property type="molecule type" value="Genomic_DNA"/>
</dbReference>
<proteinExistence type="predicted"/>
<comment type="caution">
    <text evidence="1">The sequence shown here is derived from an EMBL/GenBank/DDBJ whole genome shotgun (WGS) entry which is preliminary data.</text>
</comment>
<evidence type="ECO:0008006" key="2">
    <source>
        <dbReference type="Google" id="ProtNLM"/>
    </source>
</evidence>
<evidence type="ECO:0000313" key="1">
    <source>
        <dbReference type="EMBL" id="OIR09150.1"/>
    </source>
</evidence>